<name>A0AAN7AVV3_9PEZI</name>
<dbReference type="AlphaFoldDB" id="A0AAN7AVV3"/>
<reference evidence="1" key="1">
    <citation type="journal article" date="2023" name="Mol. Phylogenet. Evol.">
        <title>Genome-scale phylogeny and comparative genomics of the fungal order Sordariales.</title>
        <authorList>
            <person name="Hensen N."/>
            <person name="Bonometti L."/>
            <person name="Westerberg I."/>
            <person name="Brannstrom I.O."/>
            <person name="Guillou S."/>
            <person name="Cros-Aarteil S."/>
            <person name="Calhoun S."/>
            <person name="Haridas S."/>
            <person name="Kuo A."/>
            <person name="Mondo S."/>
            <person name="Pangilinan J."/>
            <person name="Riley R."/>
            <person name="LaButti K."/>
            <person name="Andreopoulos B."/>
            <person name="Lipzen A."/>
            <person name="Chen C."/>
            <person name="Yan M."/>
            <person name="Daum C."/>
            <person name="Ng V."/>
            <person name="Clum A."/>
            <person name="Steindorff A."/>
            <person name="Ohm R.A."/>
            <person name="Martin F."/>
            <person name="Silar P."/>
            <person name="Natvig D.O."/>
            <person name="Lalanne C."/>
            <person name="Gautier V."/>
            <person name="Ament-Velasquez S.L."/>
            <person name="Kruys A."/>
            <person name="Hutchinson M.I."/>
            <person name="Powell A.J."/>
            <person name="Barry K."/>
            <person name="Miller A.N."/>
            <person name="Grigoriev I.V."/>
            <person name="Debuchy R."/>
            <person name="Gladieux P."/>
            <person name="Hiltunen Thoren M."/>
            <person name="Johannesson H."/>
        </authorList>
    </citation>
    <scope>NUCLEOTIDE SEQUENCE</scope>
    <source>
        <strain evidence="1">CBS 315.58</strain>
    </source>
</reference>
<evidence type="ECO:0000313" key="1">
    <source>
        <dbReference type="EMBL" id="KAK4200994.1"/>
    </source>
</evidence>
<organism evidence="1 2">
    <name type="scientific">Triangularia verruculosa</name>
    <dbReference type="NCBI Taxonomy" id="2587418"/>
    <lineage>
        <taxon>Eukaryota</taxon>
        <taxon>Fungi</taxon>
        <taxon>Dikarya</taxon>
        <taxon>Ascomycota</taxon>
        <taxon>Pezizomycotina</taxon>
        <taxon>Sordariomycetes</taxon>
        <taxon>Sordariomycetidae</taxon>
        <taxon>Sordariales</taxon>
        <taxon>Podosporaceae</taxon>
        <taxon>Triangularia</taxon>
    </lineage>
</organism>
<proteinExistence type="predicted"/>
<dbReference type="EMBL" id="MU863912">
    <property type="protein sequence ID" value="KAK4200994.1"/>
    <property type="molecule type" value="Genomic_DNA"/>
</dbReference>
<protein>
    <submittedName>
        <fullName evidence="1">Uncharacterized protein</fullName>
    </submittedName>
</protein>
<accession>A0AAN7AVV3</accession>
<dbReference type="Proteomes" id="UP001303160">
    <property type="component" value="Unassembled WGS sequence"/>
</dbReference>
<reference evidence="1" key="2">
    <citation type="submission" date="2023-05" db="EMBL/GenBank/DDBJ databases">
        <authorList>
            <consortium name="Lawrence Berkeley National Laboratory"/>
            <person name="Steindorff A."/>
            <person name="Hensen N."/>
            <person name="Bonometti L."/>
            <person name="Westerberg I."/>
            <person name="Brannstrom I.O."/>
            <person name="Guillou S."/>
            <person name="Cros-Aarteil S."/>
            <person name="Calhoun S."/>
            <person name="Haridas S."/>
            <person name="Kuo A."/>
            <person name="Mondo S."/>
            <person name="Pangilinan J."/>
            <person name="Riley R."/>
            <person name="Labutti K."/>
            <person name="Andreopoulos B."/>
            <person name="Lipzen A."/>
            <person name="Chen C."/>
            <person name="Yanf M."/>
            <person name="Daum C."/>
            <person name="Ng V."/>
            <person name="Clum A."/>
            <person name="Ohm R."/>
            <person name="Martin F."/>
            <person name="Silar P."/>
            <person name="Natvig D."/>
            <person name="Lalanne C."/>
            <person name="Gautier V."/>
            <person name="Ament-Velasquez S.L."/>
            <person name="Kruys A."/>
            <person name="Hutchinson M.I."/>
            <person name="Powell A.J."/>
            <person name="Barry K."/>
            <person name="Miller A.N."/>
            <person name="Grigoriev I.V."/>
            <person name="Debuchy R."/>
            <person name="Gladieux P."/>
            <person name="Thoren M.H."/>
            <person name="Johannesson H."/>
        </authorList>
    </citation>
    <scope>NUCLEOTIDE SEQUENCE</scope>
    <source>
        <strain evidence="1">CBS 315.58</strain>
    </source>
</reference>
<evidence type="ECO:0000313" key="2">
    <source>
        <dbReference type="Proteomes" id="UP001303160"/>
    </source>
</evidence>
<gene>
    <name evidence="1" type="ORF">QBC40DRAFT_64105</name>
</gene>
<dbReference type="Pfam" id="PF26639">
    <property type="entry name" value="Het-6_barrel"/>
    <property type="match status" value="1"/>
</dbReference>
<comment type="caution">
    <text evidence="1">The sequence shown here is derived from an EMBL/GenBank/DDBJ whole genome shotgun (WGS) entry which is preliminary data.</text>
</comment>
<sequence>MSRKNRRDLDSWVPDWSSVYDEADRRRARAAYDNNTKLNSFWKLTVVRSEGEYWRYVVKGMVQLTRWLQRNPDKKLPSRLHPIILDYGDNLERCSRFYSDSSRTTLFDTVERIRKMCSKLATYCTNDENSSQVPWMHLFGLSAALYRRTRDELTLGFQNDGVEVDWLYRTQIADDDVSCPIENHFFKQLMAVCIRHKRDSDCVNAEHLSHRPFLSLESITRGTVKRVGTKLLSWGDRHSAFNTISRWVADYLPLVDGDKLRMANILVGDEKKYAHDDLLLEWFDGMLQGKSFHNDPRMKDLDEALVLTTEGRAIFLLDDGTLGLGPGSTAVGDSVNILPGGRTPIILRSVGPNTPAYKVIGDCSLDLFISEYQRTWLPEFWSGWLPEHIMRELNRPWYSRKTVSPIRVGAVTEETQTWRRKRIYLF</sequence>
<keyword evidence="2" id="KW-1185">Reference proteome</keyword>